<protein>
    <submittedName>
        <fullName evidence="2">DUF3941 domain-containing protein</fullName>
    </submittedName>
</protein>
<dbReference type="RefSeq" id="WP_377914424.1">
    <property type="nucleotide sequence ID" value="NZ_JBHRZT010000039.1"/>
</dbReference>
<dbReference type="EMBL" id="JBHRZT010000039">
    <property type="protein sequence ID" value="MFC3883691.1"/>
    <property type="molecule type" value="Genomic_DNA"/>
</dbReference>
<sequence>MTKSHTSDNDKKARDNNAKRHEKNIMREHNRELGKNSYSKKTDHL</sequence>
<keyword evidence="3" id="KW-1185">Reference proteome</keyword>
<evidence type="ECO:0000313" key="3">
    <source>
        <dbReference type="Proteomes" id="UP001595752"/>
    </source>
</evidence>
<comment type="caution">
    <text evidence="2">The sequence shown here is derived from an EMBL/GenBank/DDBJ whole genome shotgun (WGS) entry which is preliminary data.</text>
</comment>
<gene>
    <name evidence="2" type="ORF">ACFOU2_09360</name>
</gene>
<dbReference type="Proteomes" id="UP001595752">
    <property type="component" value="Unassembled WGS sequence"/>
</dbReference>
<feature type="region of interest" description="Disordered" evidence="1">
    <location>
        <begin position="1"/>
        <end position="45"/>
    </location>
</feature>
<proteinExistence type="predicted"/>
<evidence type="ECO:0000256" key="1">
    <source>
        <dbReference type="SAM" id="MobiDB-lite"/>
    </source>
</evidence>
<name>A0ABV8B0C0_9BACI</name>
<accession>A0ABV8B0C0</accession>
<evidence type="ECO:0000313" key="2">
    <source>
        <dbReference type="EMBL" id="MFC3883691.1"/>
    </source>
</evidence>
<reference evidence="3" key="1">
    <citation type="journal article" date="2019" name="Int. J. Syst. Evol. Microbiol.">
        <title>The Global Catalogue of Microorganisms (GCM) 10K type strain sequencing project: providing services to taxonomists for standard genome sequencing and annotation.</title>
        <authorList>
            <consortium name="The Broad Institute Genomics Platform"/>
            <consortium name="The Broad Institute Genome Sequencing Center for Infectious Disease"/>
            <person name="Wu L."/>
            <person name="Ma J."/>
        </authorList>
    </citation>
    <scope>NUCLEOTIDE SEQUENCE [LARGE SCALE GENOMIC DNA]</scope>
    <source>
        <strain evidence="3">CCUG 61889</strain>
    </source>
</reference>
<organism evidence="2 3">
    <name type="scientific">Bacillus songklensis</name>
    <dbReference type="NCBI Taxonomy" id="1069116"/>
    <lineage>
        <taxon>Bacteria</taxon>
        <taxon>Bacillati</taxon>
        <taxon>Bacillota</taxon>
        <taxon>Bacilli</taxon>
        <taxon>Bacillales</taxon>
        <taxon>Bacillaceae</taxon>
        <taxon>Bacillus</taxon>
    </lineage>
</organism>